<reference evidence="6" key="2">
    <citation type="journal article" date="2014" name="Science">
        <title>Comparative genomics reveals insights into avian genome evolution and adaptation.</title>
        <authorList>
            <consortium name="Avian Genome Consortium"/>
            <person name="Zhang G."/>
            <person name="Li C."/>
            <person name="Li Q."/>
            <person name="Li B."/>
            <person name="Larkin D.M."/>
            <person name="Lee C."/>
            <person name="Storz J.F."/>
            <person name="Antunes A."/>
            <person name="Greenwold M.J."/>
            <person name="Meredith R.W."/>
            <person name="Odeen A."/>
            <person name="Cui J."/>
            <person name="Zhou Q."/>
            <person name="Xu L."/>
            <person name="Pan H."/>
            <person name="Wang Z."/>
            <person name="Jin L."/>
            <person name="Zhang P."/>
            <person name="Hu H."/>
            <person name="Yang W."/>
            <person name="Hu J."/>
            <person name="Xiao J."/>
            <person name="Yang Z."/>
            <person name="Liu Y."/>
            <person name="Xie Q."/>
            <person name="Yu H."/>
            <person name="Lian J."/>
            <person name="Wen P."/>
            <person name="Zhang F."/>
            <person name="Li H."/>
            <person name="Zeng Y."/>
            <person name="Xiong Z."/>
            <person name="Liu S."/>
            <person name="Zhou L."/>
            <person name="Huang Z."/>
            <person name="An N."/>
            <person name="Wang J."/>
            <person name="Zheng Q."/>
            <person name="Xiong Y."/>
            <person name="Wang G."/>
            <person name="Wang B."/>
            <person name="Wang J."/>
            <person name="Fan Y."/>
            <person name="da Fonseca R.R."/>
            <person name="Alfaro-Nunez A."/>
            <person name="Schubert M."/>
            <person name="Orlando L."/>
            <person name="Mourier T."/>
            <person name="Howard J.T."/>
            <person name="Ganapathy G."/>
            <person name="Pfenning A."/>
            <person name="Whitney O."/>
            <person name="Rivas M.V."/>
            <person name="Hara E."/>
            <person name="Smith J."/>
            <person name="Farre M."/>
            <person name="Narayan J."/>
            <person name="Slavov G."/>
            <person name="Romanov M.N."/>
            <person name="Borges R."/>
            <person name="Machado J.P."/>
            <person name="Khan I."/>
            <person name="Springer M.S."/>
            <person name="Gatesy J."/>
            <person name="Hoffmann F.G."/>
            <person name="Opazo J.C."/>
            <person name="Hastad O."/>
            <person name="Sawyer R.H."/>
            <person name="Kim H."/>
            <person name="Kim K.W."/>
            <person name="Kim H.J."/>
            <person name="Cho S."/>
            <person name="Li N."/>
            <person name="Huang Y."/>
            <person name="Bruford M.W."/>
            <person name="Zhan X."/>
            <person name="Dixon A."/>
            <person name="Bertelsen M.F."/>
            <person name="Derryberry E."/>
            <person name="Warren W."/>
            <person name="Wilson R.K."/>
            <person name="Li S."/>
            <person name="Ray D.A."/>
            <person name="Green R.E."/>
            <person name="O'Brien S.J."/>
            <person name="Griffin D."/>
            <person name="Johnson W.E."/>
            <person name="Haussler D."/>
            <person name="Ryder O.A."/>
            <person name="Willerslev E."/>
            <person name="Graves G.R."/>
            <person name="Alstrom P."/>
            <person name="Fjeldsa J."/>
            <person name="Mindell D.P."/>
            <person name="Edwards S.V."/>
            <person name="Braun E.L."/>
            <person name="Rahbek C."/>
            <person name="Burt D.W."/>
            <person name="Houde P."/>
            <person name="Zhang Y."/>
            <person name="Yang H."/>
            <person name="Wang J."/>
            <person name="Jarvis E.D."/>
            <person name="Gilbert M.T."/>
            <person name="Wang J."/>
        </authorList>
    </citation>
    <scope>NUCLEOTIDE SEQUENCE [LARGE SCALE GENOMIC DNA]</scope>
</reference>
<dbReference type="PANTHER" id="PTHR24100">
    <property type="entry name" value="BUTYROPHILIN"/>
    <property type="match status" value="1"/>
</dbReference>
<feature type="non-terminal residue" evidence="5">
    <location>
        <position position="1"/>
    </location>
</feature>
<dbReference type="GO" id="GO:0005102">
    <property type="term" value="F:signaling receptor binding"/>
    <property type="evidence" value="ECO:0007669"/>
    <property type="project" value="TreeGrafter"/>
</dbReference>
<dbReference type="InterPro" id="IPR013783">
    <property type="entry name" value="Ig-like_fold"/>
</dbReference>
<feature type="non-terminal residue" evidence="5">
    <location>
        <position position="58"/>
    </location>
</feature>
<proteinExistence type="predicted"/>
<dbReference type="InterPro" id="IPR050504">
    <property type="entry name" value="IgSF_BTN/MOG"/>
</dbReference>
<sequence length="58" mass="6662">DQDERYNSRTEFFPSEFQAGNMSLHLKNLRSSDQGSYTCVVSFNDRHHRGSIQLQVAG</sequence>
<gene>
    <name evidence="5" type="ORF">M959_12112</name>
</gene>
<dbReference type="InterPro" id="IPR036179">
    <property type="entry name" value="Ig-like_dom_sf"/>
</dbReference>
<dbReference type="Pfam" id="PF07686">
    <property type="entry name" value="V-set"/>
    <property type="match status" value="1"/>
</dbReference>
<dbReference type="InterPro" id="IPR013106">
    <property type="entry name" value="Ig_V-set"/>
</dbReference>
<keyword evidence="3" id="KW-0393">Immunoglobulin domain</keyword>
<evidence type="ECO:0000313" key="5">
    <source>
        <dbReference type="EMBL" id="KFU92725.1"/>
    </source>
</evidence>
<reference evidence="5 6" key="1">
    <citation type="submission" date="2013-08" db="EMBL/GenBank/DDBJ databases">
        <title>Genome evolution of avian class.</title>
        <authorList>
            <person name="Zhang G."/>
            <person name="Li C."/>
        </authorList>
    </citation>
    <scope>NUCLEOTIDE SEQUENCE [LARGE SCALE GENOMIC DNA]</scope>
    <source>
        <strain evidence="5">M959</strain>
    </source>
</reference>
<dbReference type="GO" id="GO:0050852">
    <property type="term" value="P:T cell receptor signaling pathway"/>
    <property type="evidence" value="ECO:0007669"/>
    <property type="project" value="TreeGrafter"/>
</dbReference>
<dbReference type="GO" id="GO:0009897">
    <property type="term" value="C:external side of plasma membrane"/>
    <property type="evidence" value="ECO:0007669"/>
    <property type="project" value="TreeGrafter"/>
</dbReference>
<dbReference type="EMBL" id="KN126799">
    <property type="protein sequence ID" value="KFU92725.1"/>
    <property type="molecule type" value="Genomic_DNA"/>
</dbReference>
<dbReference type="Gene3D" id="2.60.40.10">
    <property type="entry name" value="Immunoglobulins"/>
    <property type="match status" value="1"/>
</dbReference>
<dbReference type="AlphaFoldDB" id="A0A093DKE5"/>
<name>A0A093DKE5_CHAPE</name>
<evidence type="ECO:0000256" key="2">
    <source>
        <dbReference type="ARBA" id="ARBA00023136"/>
    </source>
</evidence>
<accession>A0A093DKE5</accession>
<evidence type="ECO:0000313" key="6">
    <source>
        <dbReference type="Proteomes" id="UP000031515"/>
    </source>
</evidence>
<evidence type="ECO:0000256" key="1">
    <source>
        <dbReference type="ARBA" id="ARBA00004370"/>
    </source>
</evidence>
<organism evidence="5 6">
    <name type="scientific">Chaetura pelagica</name>
    <name type="common">Chimney swift</name>
    <name type="synonym">Hirundo pelagica</name>
    <dbReference type="NCBI Taxonomy" id="8897"/>
    <lineage>
        <taxon>Eukaryota</taxon>
        <taxon>Metazoa</taxon>
        <taxon>Chordata</taxon>
        <taxon>Craniata</taxon>
        <taxon>Vertebrata</taxon>
        <taxon>Euteleostomi</taxon>
        <taxon>Archelosauria</taxon>
        <taxon>Archosauria</taxon>
        <taxon>Dinosauria</taxon>
        <taxon>Saurischia</taxon>
        <taxon>Theropoda</taxon>
        <taxon>Coelurosauria</taxon>
        <taxon>Aves</taxon>
        <taxon>Neognathae</taxon>
        <taxon>Neoaves</taxon>
        <taxon>Strisores</taxon>
        <taxon>Apodiformes</taxon>
        <taxon>Apodidae</taxon>
        <taxon>Apodinae</taxon>
        <taxon>Chaetura</taxon>
    </lineage>
</organism>
<feature type="domain" description="Immunoglobulin V-set" evidence="4">
    <location>
        <begin position="8"/>
        <end position="56"/>
    </location>
</feature>
<evidence type="ECO:0000259" key="4">
    <source>
        <dbReference type="Pfam" id="PF07686"/>
    </source>
</evidence>
<comment type="subcellular location">
    <subcellularLocation>
        <location evidence="1">Membrane</location>
    </subcellularLocation>
</comment>
<evidence type="ECO:0000256" key="3">
    <source>
        <dbReference type="ARBA" id="ARBA00023319"/>
    </source>
</evidence>
<keyword evidence="2" id="KW-0472">Membrane</keyword>
<dbReference type="Proteomes" id="UP000031515">
    <property type="component" value="Unassembled WGS sequence"/>
</dbReference>
<dbReference type="PANTHER" id="PTHR24100:SF130">
    <property type="entry name" value="BUTYROPHILIN-LIKE PROTEIN 9"/>
    <property type="match status" value="1"/>
</dbReference>
<keyword evidence="6" id="KW-1185">Reference proteome</keyword>
<dbReference type="GO" id="GO:0001817">
    <property type="term" value="P:regulation of cytokine production"/>
    <property type="evidence" value="ECO:0007669"/>
    <property type="project" value="TreeGrafter"/>
</dbReference>
<dbReference type="SUPFAM" id="SSF48726">
    <property type="entry name" value="Immunoglobulin"/>
    <property type="match status" value="1"/>
</dbReference>
<protein>
    <submittedName>
        <fullName evidence="5">CD276 antigen</fullName>
    </submittedName>
</protein>